<dbReference type="AlphaFoldDB" id="A0A2S5R789"/>
<protein>
    <submittedName>
        <fullName evidence="1">Uncharacterized protein</fullName>
    </submittedName>
</protein>
<evidence type="ECO:0000313" key="2">
    <source>
        <dbReference type="Proteomes" id="UP000239425"/>
    </source>
</evidence>
<gene>
    <name evidence="1" type="ORF">HCUR_01374</name>
</gene>
<proteinExistence type="predicted"/>
<name>A0A2S5R789_9PROT</name>
<accession>A0A2S5R789</accession>
<organism evidence="1 2">
    <name type="scientific">Holospora curviuscula</name>
    <dbReference type="NCBI Taxonomy" id="1082868"/>
    <lineage>
        <taxon>Bacteria</taxon>
        <taxon>Pseudomonadati</taxon>
        <taxon>Pseudomonadota</taxon>
        <taxon>Alphaproteobacteria</taxon>
        <taxon>Holosporales</taxon>
        <taxon>Holosporaceae</taxon>
        <taxon>Holospora</taxon>
    </lineage>
</organism>
<dbReference type="EMBL" id="PHHC01000132">
    <property type="protein sequence ID" value="PPE03174.1"/>
    <property type="molecule type" value="Genomic_DNA"/>
</dbReference>
<dbReference type="Proteomes" id="UP000239425">
    <property type="component" value="Unassembled WGS sequence"/>
</dbReference>
<sequence>MIRTILSYSLIPKNLLFEAHAEGSLSKKVQHLAKHNAIIIVLLQEFLLYTRIIGVQNINKSLCDLNYY</sequence>
<reference evidence="1 2" key="1">
    <citation type="submission" date="2017-11" db="EMBL/GenBank/DDBJ databases">
        <title>Comparative genomic analysis of Holospora spp., intranuclear symbionts of paramecia.</title>
        <authorList>
            <person name="Garushyants S.K."/>
            <person name="Beliavskaya A."/>
            <person name="Malko D.B."/>
            <person name="Logacheva M.D."/>
            <person name="Rautian M.S."/>
            <person name="Gelfand M.S."/>
        </authorList>
    </citation>
    <scope>NUCLEOTIDE SEQUENCE [LARGE SCALE GENOMIC DNA]</scope>
    <source>
        <strain evidence="2">02AZ16</strain>
    </source>
</reference>
<keyword evidence="2" id="KW-1185">Reference proteome</keyword>
<evidence type="ECO:0000313" key="1">
    <source>
        <dbReference type="EMBL" id="PPE03174.1"/>
    </source>
</evidence>
<comment type="caution">
    <text evidence="1">The sequence shown here is derived from an EMBL/GenBank/DDBJ whole genome shotgun (WGS) entry which is preliminary data.</text>
</comment>
<dbReference type="RefSeq" id="WP_104207288.1">
    <property type="nucleotide sequence ID" value="NZ_PHHC01000132.1"/>
</dbReference>